<evidence type="ECO:0000256" key="3">
    <source>
        <dbReference type="PROSITE-ProRule" id="PRU00169"/>
    </source>
</evidence>
<evidence type="ECO:0000313" key="6">
    <source>
        <dbReference type="EMBL" id="RFZ90301.1"/>
    </source>
</evidence>
<dbReference type="PANTHER" id="PTHR43214">
    <property type="entry name" value="TWO-COMPONENT RESPONSE REGULATOR"/>
    <property type="match status" value="1"/>
</dbReference>
<dbReference type="InterPro" id="IPR001789">
    <property type="entry name" value="Sig_transdc_resp-reg_receiver"/>
</dbReference>
<comment type="caution">
    <text evidence="6">The sequence shown here is derived from an EMBL/GenBank/DDBJ whole genome shotgun (WGS) entry which is preliminary data.</text>
</comment>
<feature type="domain" description="HTH luxR-type" evidence="4">
    <location>
        <begin position="151"/>
        <end position="216"/>
    </location>
</feature>
<dbReference type="GO" id="GO:0000160">
    <property type="term" value="P:phosphorelay signal transduction system"/>
    <property type="evidence" value="ECO:0007669"/>
    <property type="project" value="InterPro"/>
</dbReference>
<dbReference type="Pfam" id="PF00196">
    <property type="entry name" value="GerE"/>
    <property type="match status" value="1"/>
</dbReference>
<dbReference type="CDD" id="cd17535">
    <property type="entry name" value="REC_NarL-like"/>
    <property type="match status" value="1"/>
</dbReference>
<dbReference type="Gene3D" id="3.40.50.2300">
    <property type="match status" value="1"/>
</dbReference>
<dbReference type="Proteomes" id="UP000264217">
    <property type="component" value="Unassembled WGS sequence"/>
</dbReference>
<feature type="modified residue" description="4-aspartylphosphate" evidence="3">
    <location>
        <position position="58"/>
    </location>
</feature>
<keyword evidence="7" id="KW-1185">Reference proteome</keyword>
<organism evidence="6 7">
    <name type="scientific">Mucilaginibacter conchicola</name>
    <dbReference type="NCBI Taxonomy" id="2303333"/>
    <lineage>
        <taxon>Bacteria</taxon>
        <taxon>Pseudomonadati</taxon>
        <taxon>Bacteroidota</taxon>
        <taxon>Sphingobacteriia</taxon>
        <taxon>Sphingobacteriales</taxon>
        <taxon>Sphingobacteriaceae</taxon>
        <taxon>Mucilaginibacter</taxon>
    </lineage>
</organism>
<dbReference type="CDD" id="cd06170">
    <property type="entry name" value="LuxR_C_like"/>
    <property type="match status" value="1"/>
</dbReference>
<reference evidence="6 7" key="1">
    <citation type="submission" date="2018-08" db="EMBL/GenBank/DDBJ databases">
        <title>Mucilaginibacter sp. MYSH2.</title>
        <authorList>
            <person name="Seo T."/>
        </authorList>
    </citation>
    <scope>NUCLEOTIDE SEQUENCE [LARGE SCALE GENOMIC DNA]</scope>
    <source>
        <strain evidence="6 7">MYSH2</strain>
    </source>
</reference>
<sequence>MKSEINIAVVDDQNLFRQSLAILINSINDFKLVTECSGGQEFIDALQNGCEIDVAIIDLDMPGINGIELNKYLQANYPAIKVIILTGHANEMLITQMINNGAASYLMKNCDKNELITTIEAVVKNGFYFNNEVKMALKNSTNQRNILTKSISNVPIKITRREMQVLDLICKDRNNNEIADSLYLSVRTIEGHRTSLINKIGCHTTAGLVLFAIKYHLIDLGL</sequence>
<dbReference type="OrthoDB" id="9797341at2"/>
<evidence type="ECO:0000313" key="7">
    <source>
        <dbReference type="Proteomes" id="UP000264217"/>
    </source>
</evidence>
<dbReference type="RefSeq" id="WP_117393715.1">
    <property type="nucleotide sequence ID" value="NZ_QWDC01000004.1"/>
</dbReference>
<dbReference type="InterPro" id="IPR000792">
    <property type="entry name" value="Tscrpt_reg_LuxR_C"/>
</dbReference>
<dbReference type="PROSITE" id="PS50043">
    <property type="entry name" value="HTH_LUXR_2"/>
    <property type="match status" value="1"/>
</dbReference>
<dbReference type="GO" id="GO:0003677">
    <property type="term" value="F:DNA binding"/>
    <property type="evidence" value="ECO:0007669"/>
    <property type="project" value="UniProtKB-KW"/>
</dbReference>
<dbReference type="PROSITE" id="PS50110">
    <property type="entry name" value="RESPONSE_REGULATORY"/>
    <property type="match status" value="1"/>
</dbReference>
<dbReference type="SMART" id="SM00448">
    <property type="entry name" value="REC"/>
    <property type="match status" value="1"/>
</dbReference>
<dbReference type="PRINTS" id="PR00038">
    <property type="entry name" value="HTHLUXR"/>
</dbReference>
<dbReference type="PROSITE" id="PS00622">
    <property type="entry name" value="HTH_LUXR_1"/>
    <property type="match status" value="1"/>
</dbReference>
<dbReference type="InterPro" id="IPR058245">
    <property type="entry name" value="NreC/VraR/RcsB-like_REC"/>
</dbReference>
<evidence type="ECO:0000259" key="5">
    <source>
        <dbReference type="PROSITE" id="PS50110"/>
    </source>
</evidence>
<dbReference type="InterPro" id="IPR011006">
    <property type="entry name" value="CheY-like_superfamily"/>
</dbReference>
<dbReference type="SUPFAM" id="SSF52172">
    <property type="entry name" value="CheY-like"/>
    <property type="match status" value="1"/>
</dbReference>
<evidence type="ECO:0000259" key="4">
    <source>
        <dbReference type="PROSITE" id="PS50043"/>
    </source>
</evidence>
<keyword evidence="1 3" id="KW-0597">Phosphoprotein</keyword>
<dbReference type="EMBL" id="QWDC01000004">
    <property type="protein sequence ID" value="RFZ90301.1"/>
    <property type="molecule type" value="Genomic_DNA"/>
</dbReference>
<dbReference type="InterPro" id="IPR039420">
    <property type="entry name" value="WalR-like"/>
</dbReference>
<protein>
    <submittedName>
        <fullName evidence="6">DNA-binding response regulator</fullName>
    </submittedName>
</protein>
<dbReference type="SUPFAM" id="SSF46894">
    <property type="entry name" value="C-terminal effector domain of the bipartite response regulators"/>
    <property type="match status" value="1"/>
</dbReference>
<dbReference type="SMART" id="SM00421">
    <property type="entry name" value="HTH_LUXR"/>
    <property type="match status" value="1"/>
</dbReference>
<evidence type="ECO:0000256" key="2">
    <source>
        <dbReference type="ARBA" id="ARBA00023125"/>
    </source>
</evidence>
<feature type="domain" description="Response regulatory" evidence="5">
    <location>
        <begin position="6"/>
        <end position="123"/>
    </location>
</feature>
<dbReference type="PANTHER" id="PTHR43214:SF43">
    <property type="entry name" value="TWO-COMPONENT RESPONSE REGULATOR"/>
    <property type="match status" value="1"/>
</dbReference>
<accession>A0A372NMX9</accession>
<keyword evidence="2 6" id="KW-0238">DNA-binding</keyword>
<gene>
    <name evidence="6" type="ORF">D0C36_21115</name>
</gene>
<name>A0A372NMX9_9SPHI</name>
<proteinExistence type="predicted"/>
<dbReference type="GO" id="GO:0006355">
    <property type="term" value="P:regulation of DNA-templated transcription"/>
    <property type="evidence" value="ECO:0007669"/>
    <property type="project" value="InterPro"/>
</dbReference>
<dbReference type="InterPro" id="IPR016032">
    <property type="entry name" value="Sig_transdc_resp-reg_C-effctor"/>
</dbReference>
<dbReference type="Pfam" id="PF00072">
    <property type="entry name" value="Response_reg"/>
    <property type="match status" value="1"/>
</dbReference>
<evidence type="ECO:0000256" key="1">
    <source>
        <dbReference type="ARBA" id="ARBA00022553"/>
    </source>
</evidence>
<dbReference type="AlphaFoldDB" id="A0A372NMX9"/>